<dbReference type="CDD" id="cd00156">
    <property type="entry name" value="REC"/>
    <property type="match status" value="1"/>
</dbReference>
<dbReference type="SMART" id="SM00448">
    <property type="entry name" value="REC"/>
    <property type="match status" value="1"/>
</dbReference>
<dbReference type="InterPro" id="IPR005467">
    <property type="entry name" value="His_kinase_dom"/>
</dbReference>
<proteinExistence type="predicted"/>
<feature type="domain" description="Histidine kinase" evidence="7">
    <location>
        <begin position="276"/>
        <end position="493"/>
    </location>
</feature>
<keyword evidence="1" id="KW-0808">Transferase</keyword>
<evidence type="ECO:0000259" key="8">
    <source>
        <dbReference type="PROSITE" id="PS50110"/>
    </source>
</evidence>
<dbReference type="Gene3D" id="3.30.565.10">
    <property type="entry name" value="Histidine kinase-like ATPase, C-terminal domain"/>
    <property type="match status" value="1"/>
</dbReference>
<protein>
    <submittedName>
        <fullName evidence="9">PAS domain-containing protein</fullName>
    </submittedName>
</protein>
<evidence type="ECO:0000256" key="2">
    <source>
        <dbReference type="ARBA" id="ARBA00022741"/>
    </source>
</evidence>
<dbReference type="InterPro" id="IPR036097">
    <property type="entry name" value="HisK_dim/P_sf"/>
</dbReference>
<sequence>MFPCPATGFHTPVPRDSMLPQLIKAFDHIRELMVFYEPDFRVVWLNQAAVRWAGKPPGELVGRRCFEVFYGRTDPCAGCLVQKVVTTGKAVESEHHGADGRIWAVRAYPVWSETGALKGVMEISLDLSAVKAVQAALKDRERRYYAVLQNTLDGICVVSADQWKIEEINPALTSLLGCRHSPPVGFSLLDFAEGDPQALERHLMEVLRTKRGKVLETRLASRDGDLLDVELSLNPLALQGHDRIIVVCRDVRERNRALTERLRAQKLESLAVMAEGMAHDFNNILAGVVGNLSLAKIDADPQSRLYHRLCAAEKACARAEEITRRLLTFADGGDPVRRSMQAHEFLSTKVLPALNALPVHVSAELPEDLPSVCIDADLLSHAFVDLATDVLIRKGAASLHVEGRCDPGPVPGGPVGNWPRSWIRIALNAPNVHLTPHEVDRLFDPYANKNFCVGRGLGPCAAYAVVRRHGGHIQAQCEPATGTRLIVVLPADGDSRGQGEGEVLEHRMTSLHQGRLLIMDDERIVRETLGEILRLKGYEVALAADGREAVALYTARLKNGDPFDAVILDLTVRGGPGAVEVLEELRRVDPNVRAFVSSGYTLDPVMIDYLRYGFCGVAPKPFHYDELALDIQRIIGRQRKPLP</sequence>
<keyword evidence="2" id="KW-0547">Nucleotide-binding</keyword>
<dbReference type="Pfam" id="PF00072">
    <property type="entry name" value="Response_reg"/>
    <property type="match status" value="1"/>
</dbReference>
<dbReference type="PROSITE" id="PS50109">
    <property type="entry name" value="HIS_KIN"/>
    <property type="match status" value="1"/>
</dbReference>
<evidence type="ECO:0000256" key="4">
    <source>
        <dbReference type="ARBA" id="ARBA00022840"/>
    </source>
</evidence>
<dbReference type="NCBIfam" id="TIGR00229">
    <property type="entry name" value="sensory_box"/>
    <property type="match status" value="1"/>
</dbReference>
<evidence type="ECO:0000256" key="6">
    <source>
        <dbReference type="PROSITE-ProRule" id="PRU00169"/>
    </source>
</evidence>
<dbReference type="Gene3D" id="3.40.50.2300">
    <property type="match status" value="1"/>
</dbReference>
<dbReference type="SUPFAM" id="SSF55785">
    <property type="entry name" value="PYP-like sensor domain (PAS domain)"/>
    <property type="match status" value="2"/>
</dbReference>
<keyword evidence="5" id="KW-0902">Two-component regulatory system</keyword>
<evidence type="ECO:0000256" key="3">
    <source>
        <dbReference type="ARBA" id="ARBA00022777"/>
    </source>
</evidence>
<evidence type="ECO:0000259" key="7">
    <source>
        <dbReference type="PROSITE" id="PS50109"/>
    </source>
</evidence>
<dbReference type="GO" id="GO:0005524">
    <property type="term" value="F:ATP binding"/>
    <property type="evidence" value="ECO:0007669"/>
    <property type="project" value="UniProtKB-KW"/>
</dbReference>
<dbReference type="InterPro" id="IPR013656">
    <property type="entry name" value="PAS_4"/>
</dbReference>
<dbReference type="PROSITE" id="PS50110">
    <property type="entry name" value="RESPONSE_REGULATORY"/>
    <property type="match status" value="1"/>
</dbReference>
<dbReference type="EMBL" id="DSTK01000019">
    <property type="protein sequence ID" value="HFK96984.1"/>
    <property type="molecule type" value="Genomic_DNA"/>
</dbReference>
<comment type="caution">
    <text evidence="9">The sequence shown here is derived from an EMBL/GenBank/DDBJ whole genome shotgun (WGS) entry which is preliminary data.</text>
</comment>
<dbReference type="InterPro" id="IPR036890">
    <property type="entry name" value="HATPase_C_sf"/>
</dbReference>
<feature type="modified residue" description="4-aspartylphosphate" evidence="6">
    <location>
        <position position="569"/>
    </location>
</feature>
<name>A0A832EJ10_9BACT</name>
<evidence type="ECO:0000256" key="5">
    <source>
        <dbReference type="ARBA" id="ARBA00023012"/>
    </source>
</evidence>
<dbReference type="InterPro" id="IPR001789">
    <property type="entry name" value="Sig_transdc_resp-reg_receiver"/>
</dbReference>
<dbReference type="SUPFAM" id="SSF52172">
    <property type="entry name" value="CheY-like"/>
    <property type="match status" value="1"/>
</dbReference>
<dbReference type="InterPro" id="IPR035965">
    <property type="entry name" value="PAS-like_dom_sf"/>
</dbReference>
<dbReference type="InterPro" id="IPR000014">
    <property type="entry name" value="PAS"/>
</dbReference>
<dbReference type="PANTHER" id="PTHR43065">
    <property type="entry name" value="SENSOR HISTIDINE KINASE"/>
    <property type="match status" value="1"/>
</dbReference>
<dbReference type="PANTHER" id="PTHR43065:SF46">
    <property type="entry name" value="C4-DICARBOXYLATE TRANSPORT SENSOR PROTEIN DCTB"/>
    <property type="match status" value="1"/>
</dbReference>
<keyword evidence="4" id="KW-0067">ATP-binding</keyword>
<feature type="domain" description="Response regulatory" evidence="8">
    <location>
        <begin position="515"/>
        <end position="635"/>
    </location>
</feature>
<accession>A0A832EJ10</accession>
<reference evidence="9" key="1">
    <citation type="journal article" date="2020" name="mSystems">
        <title>Genome- and Community-Level Interaction Insights into Carbon Utilization and Element Cycling Functions of Hydrothermarchaeota in Hydrothermal Sediment.</title>
        <authorList>
            <person name="Zhou Z."/>
            <person name="Liu Y."/>
            <person name="Xu W."/>
            <person name="Pan J."/>
            <person name="Luo Z.H."/>
            <person name="Li M."/>
        </authorList>
    </citation>
    <scope>NUCLEOTIDE SEQUENCE [LARGE SCALE GENOMIC DNA]</scope>
    <source>
        <strain evidence="9">SpSt-456</strain>
    </source>
</reference>
<dbReference type="Gene3D" id="1.10.287.130">
    <property type="match status" value="1"/>
</dbReference>
<gene>
    <name evidence="9" type="ORF">ENS06_06610</name>
</gene>
<organism evidence="9">
    <name type="scientific">Desulfacinum infernum</name>
    <dbReference type="NCBI Taxonomy" id="35837"/>
    <lineage>
        <taxon>Bacteria</taxon>
        <taxon>Pseudomonadati</taxon>
        <taxon>Thermodesulfobacteriota</taxon>
        <taxon>Syntrophobacteria</taxon>
        <taxon>Syntrophobacterales</taxon>
        <taxon>Syntrophobacteraceae</taxon>
        <taxon>Desulfacinum</taxon>
    </lineage>
</organism>
<dbReference type="SUPFAM" id="SSF47384">
    <property type="entry name" value="Homodimeric domain of signal transducing histidine kinase"/>
    <property type="match status" value="1"/>
</dbReference>
<dbReference type="InterPro" id="IPR011006">
    <property type="entry name" value="CheY-like_superfamily"/>
</dbReference>
<dbReference type="SUPFAM" id="SSF55874">
    <property type="entry name" value="ATPase domain of HSP90 chaperone/DNA topoisomerase II/histidine kinase"/>
    <property type="match status" value="1"/>
</dbReference>
<keyword evidence="6" id="KW-0597">Phosphoprotein</keyword>
<evidence type="ECO:0000313" key="9">
    <source>
        <dbReference type="EMBL" id="HFK96984.1"/>
    </source>
</evidence>
<dbReference type="Pfam" id="PF08448">
    <property type="entry name" value="PAS_4"/>
    <property type="match status" value="2"/>
</dbReference>
<dbReference type="GO" id="GO:0000155">
    <property type="term" value="F:phosphorelay sensor kinase activity"/>
    <property type="evidence" value="ECO:0007669"/>
    <property type="project" value="InterPro"/>
</dbReference>
<dbReference type="AlphaFoldDB" id="A0A832EJ10"/>
<evidence type="ECO:0000256" key="1">
    <source>
        <dbReference type="ARBA" id="ARBA00022679"/>
    </source>
</evidence>
<dbReference type="CDD" id="cd00130">
    <property type="entry name" value="PAS"/>
    <property type="match status" value="2"/>
</dbReference>
<dbReference type="SMART" id="SM00091">
    <property type="entry name" value="PAS"/>
    <property type="match status" value="2"/>
</dbReference>
<dbReference type="Gene3D" id="3.30.450.20">
    <property type="entry name" value="PAS domain"/>
    <property type="match status" value="2"/>
</dbReference>
<keyword evidence="3" id="KW-0418">Kinase</keyword>